<evidence type="ECO:0000256" key="1">
    <source>
        <dbReference type="SAM" id="Phobius"/>
    </source>
</evidence>
<reference evidence="2 3" key="1">
    <citation type="submission" date="2019-10" db="EMBL/GenBank/DDBJ databases">
        <title>Dictyobacter vulcani sp. nov., within the class Ktedonobacteria, isolated from soil of volcanic Mt. Zao.</title>
        <authorList>
            <person name="Zheng Y."/>
            <person name="Wang C.M."/>
            <person name="Sakai Y."/>
            <person name="Abe K."/>
            <person name="Yokota A."/>
            <person name="Yabe S."/>
        </authorList>
    </citation>
    <scope>NUCLEOTIDE SEQUENCE [LARGE SCALE GENOMIC DNA]</scope>
    <source>
        <strain evidence="2 3">W12</strain>
    </source>
</reference>
<proteinExistence type="predicted"/>
<dbReference type="RefSeq" id="WP_151756582.1">
    <property type="nucleotide sequence ID" value="NZ_BKZW01000001.1"/>
</dbReference>
<gene>
    <name evidence="2" type="ORF">KDW_28750</name>
</gene>
<protein>
    <submittedName>
        <fullName evidence="2">Uncharacterized protein</fullName>
    </submittedName>
</protein>
<keyword evidence="3" id="KW-1185">Reference proteome</keyword>
<name>A0A5J4KLP7_9CHLR</name>
<sequence length="59" mass="6712">MTTFLVALFIILVVSLIAVFVHLSIGFHRVYHFRLGRKGDSQLKAGRPQLDDIIFDQTP</sequence>
<dbReference type="Proteomes" id="UP000326912">
    <property type="component" value="Unassembled WGS sequence"/>
</dbReference>
<keyword evidence="1" id="KW-0472">Membrane</keyword>
<organism evidence="2 3">
    <name type="scientific">Dictyobacter vulcani</name>
    <dbReference type="NCBI Taxonomy" id="2607529"/>
    <lineage>
        <taxon>Bacteria</taxon>
        <taxon>Bacillati</taxon>
        <taxon>Chloroflexota</taxon>
        <taxon>Ktedonobacteria</taxon>
        <taxon>Ktedonobacterales</taxon>
        <taxon>Dictyobacteraceae</taxon>
        <taxon>Dictyobacter</taxon>
    </lineage>
</organism>
<comment type="caution">
    <text evidence="2">The sequence shown here is derived from an EMBL/GenBank/DDBJ whole genome shotgun (WGS) entry which is preliminary data.</text>
</comment>
<dbReference type="EMBL" id="BKZW01000001">
    <property type="protein sequence ID" value="GER88713.1"/>
    <property type="molecule type" value="Genomic_DNA"/>
</dbReference>
<accession>A0A5J4KLP7</accession>
<dbReference type="AlphaFoldDB" id="A0A5J4KLP7"/>
<evidence type="ECO:0000313" key="2">
    <source>
        <dbReference type="EMBL" id="GER88713.1"/>
    </source>
</evidence>
<evidence type="ECO:0000313" key="3">
    <source>
        <dbReference type="Proteomes" id="UP000326912"/>
    </source>
</evidence>
<keyword evidence="1" id="KW-0812">Transmembrane</keyword>
<keyword evidence="1" id="KW-1133">Transmembrane helix</keyword>
<feature type="transmembrane region" description="Helical" evidence="1">
    <location>
        <begin position="6"/>
        <end position="27"/>
    </location>
</feature>